<reference evidence="1 2" key="1">
    <citation type="submission" date="2020-08" db="EMBL/GenBank/DDBJ databases">
        <title>Genomic Encyclopedia of Type Strains, Phase IV (KMG-IV): sequencing the most valuable type-strain genomes for metagenomic binning, comparative biology and taxonomic classification.</title>
        <authorList>
            <person name="Goeker M."/>
        </authorList>
    </citation>
    <scope>NUCLEOTIDE SEQUENCE [LARGE SCALE GENOMIC DNA]</scope>
    <source>
        <strain evidence="1 2">DSM 23562</strain>
    </source>
</reference>
<comment type="caution">
    <text evidence="1">The sequence shown here is derived from an EMBL/GenBank/DDBJ whole genome shotgun (WGS) entry which is preliminary data.</text>
</comment>
<organism evidence="1 2">
    <name type="scientific">Armatimonas rosea</name>
    <dbReference type="NCBI Taxonomy" id="685828"/>
    <lineage>
        <taxon>Bacteria</taxon>
        <taxon>Bacillati</taxon>
        <taxon>Armatimonadota</taxon>
        <taxon>Armatimonadia</taxon>
        <taxon>Armatimonadales</taxon>
        <taxon>Armatimonadaceae</taxon>
        <taxon>Armatimonas</taxon>
    </lineage>
</organism>
<keyword evidence="2" id="KW-1185">Reference proteome</keyword>
<name>A0A7W9STY3_ARMRO</name>
<dbReference type="Proteomes" id="UP000520814">
    <property type="component" value="Unassembled WGS sequence"/>
</dbReference>
<sequence>MVNIVERYGNEIKQLSPEERLELATLILNSLKEEVTAPLPRPAKRPIGLAEGLFVVPADFNDPLIEELLDALEDTIALDAAYFAIDEGRVHPFDPESARKKAKALLQAEL</sequence>
<dbReference type="RefSeq" id="WP_184199863.1">
    <property type="nucleotide sequence ID" value="NZ_JACHGW010000003.1"/>
</dbReference>
<accession>A0A7W9STY3</accession>
<gene>
    <name evidence="1" type="ORF">HNQ39_003724</name>
</gene>
<dbReference type="EMBL" id="JACHGW010000003">
    <property type="protein sequence ID" value="MBB6051914.1"/>
    <property type="molecule type" value="Genomic_DNA"/>
</dbReference>
<evidence type="ECO:0000313" key="1">
    <source>
        <dbReference type="EMBL" id="MBB6051914.1"/>
    </source>
</evidence>
<proteinExistence type="predicted"/>
<dbReference type="AlphaFoldDB" id="A0A7W9STY3"/>
<evidence type="ECO:0000313" key="2">
    <source>
        <dbReference type="Proteomes" id="UP000520814"/>
    </source>
</evidence>
<protein>
    <submittedName>
        <fullName evidence="1">Uncharacterized protein</fullName>
    </submittedName>
</protein>